<feature type="domain" description="Orc1-like AAA ATPase" evidence="3">
    <location>
        <begin position="173"/>
        <end position="321"/>
    </location>
</feature>
<dbReference type="InterPro" id="IPR041664">
    <property type="entry name" value="AAA_16"/>
</dbReference>
<dbReference type="SUPFAM" id="SSF52540">
    <property type="entry name" value="P-loop containing nucleoside triphosphate hydrolases"/>
    <property type="match status" value="1"/>
</dbReference>
<evidence type="ECO:0000256" key="2">
    <source>
        <dbReference type="ARBA" id="ARBA00022840"/>
    </source>
</evidence>
<dbReference type="PANTHER" id="PTHR16305">
    <property type="entry name" value="TESTICULAR SOLUBLE ADENYLYL CYCLASE"/>
    <property type="match status" value="1"/>
</dbReference>
<keyword evidence="5" id="KW-1185">Reference proteome</keyword>
<dbReference type="RefSeq" id="WP_162520885.1">
    <property type="nucleotide sequence ID" value="NZ_BJCL01000016.1"/>
</dbReference>
<dbReference type="Proteomes" id="UP000301751">
    <property type="component" value="Unassembled WGS sequence"/>
</dbReference>
<sequence length="985" mass="104415">MLYLLHSPAWAPEDQPPQPLPLTLPAALLVVLATQGGWMTREQLAAVFWPDAAPADALHHLRTNLNRARKLLTTWGLADALQGERARLRLALPTDLAQLRAAQASGDAALLARLSPAQWLQGWRLPGYDGFVQWCDDTAQQLQADWLQAGRRGLVPAPATAPAAALAQTAAPPGRQAEWQRLLASPSPALLLLGEPGAGKTTLLRAAWPQAPCLRGLEGLHGMPYRPLLDALRPHLDSLARWLREPQHPLRPYRLDLARLLPDLAPDEPLPPLDALTAQTRLAEALARAFESLAPVLLVDDLQWCDSATVDWLLMLAHSGRLPWRAAARTHAIGPALAQALDALRSAVRLEELAVPPLSRTALADACAARWPAQAFNAEALDRLHALSGGNAFLLGELVAAGMSGVDAAGPTGARVARLVLARLQAQPAAVRQAVQAAAVFVQPVPAAALRPPAAAGDMPGSTSDADWAAAGPLAVASGLLGDTGAGLACRHDLIRQTVADALPLAQRQALHRHAALWLAGQPEADALGIASHWQAAGEPQTALAWQHRGAEQLKARGRFDEARAQWRTVADDSLDATQALRARLELAACDLFDDLARGQTALDAVLAQLGAVADAAQRRHIEGRALAALVDNRVFAGDIARAGQHAGRLRQLLPALPSSEQVDALEVLIELAMRAPDIPGAWALLAQLRALAPRRPTLLSYEGQIHWFGGQVQAAHDALARLLDLHPDYCRGITVENDLAVMLQALGRIGEAETMARRSLQSWAGVAHTETLSLLVLGLVLTSAGRHGEADAALQRALAMAREQSSPGFEAEALVRRARLLLQWGRAAEAQQALDAAAPLLAATPEPLRLSQLALAQVQAACALGRPADAAALQRLQDAGARSHHPLVQWRRARAAADRAWSAGDRTGAAAAAAEMAAVAQAAGLQEALAEAWLLQADALDDPVAGQARRAEAGALVDRLGLQGLAARHQAWRTWPPAGAATPR</sequence>
<dbReference type="Pfam" id="PF13424">
    <property type="entry name" value="TPR_12"/>
    <property type="match status" value="1"/>
</dbReference>
<dbReference type="SUPFAM" id="SSF48452">
    <property type="entry name" value="TPR-like"/>
    <property type="match status" value="1"/>
</dbReference>
<gene>
    <name evidence="4" type="ORF">AQPW35_45300</name>
</gene>
<evidence type="ECO:0000313" key="5">
    <source>
        <dbReference type="Proteomes" id="UP000301751"/>
    </source>
</evidence>
<evidence type="ECO:0000313" key="4">
    <source>
        <dbReference type="EMBL" id="GCL65449.1"/>
    </source>
</evidence>
<dbReference type="InterPro" id="IPR036388">
    <property type="entry name" value="WH-like_DNA-bd_sf"/>
</dbReference>
<dbReference type="GO" id="GO:0005524">
    <property type="term" value="F:ATP binding"/>
    <property type="evidence" value="ECO:0007669"/>
    <property type="project" value="UniProtKB-KW"/>
</dbReference>
<evidence type="ECO:0000259" key="3">
    <source>
        <dbReference type="Pfam" id="PF13191"/>
    </source>
</evidence>
<reference evidence="5" key="1">
    <citation type="submission" date="2019-03" db="EMBL/GenBank/DDBJ databases">
        <title>Aquabacterium pictum sp.nov., the first bacteriochlorophyll a-containing freshwater bacterium in the genus Aquabacterium of the class Betaproteobacteria.</title>
        <authorList>
            <person name="Hirose S."/>
            <person name="Tank M."/>
            <person name="Hara E."/>
            <person name="Tamaki H."/>
            <person name="Takaichi S."/>
            <person name="Haruta S."/>
            <person name="Hanada S."/>
        </authorList>
    </citation>
    <scope>NUCLEOTIDE SEQUENCE [LARGE SCALE GENOMIC DNA]</scope>
    <source>
        <strain evidence="5">W35</strain>
    </source>
</reference>
<name>A0A480AUT7_9BURK</name>
<dbReference type="PANTHER" id="PTHR16305:SF35">
    <property type="entry name" value="TRANSCRIPTIONAL ACTIVATOR DOMAIN"/>
    <property type="match status" value="1"/>
</dbReference>
<dbReference type="GO" id="GO:0005737">
    <property type="term" value="C:cytoplasm"/>
    <property type="evidence" value="ECO:0007669"/>
    <property type="project" value="TreeGrafter"/>
</dbReference>
<organism evidence="4 5">
    <name type="scientific">Pseudaquabacterium pictum</name>
    <dbReference type="NCBI Taxonomy" id="2315236"/>
    <lineage>
        <taxon>Bacteria</taxon>
        <taxon>Pseudomonadati</taxon>
        <taxon>Pseudomonadota</taxon>
        <taxon>Betaproteobacteria</taxon>
        <taxon>Burkholderiales</taxon>
        <taxon>Sphaerotilaceae</taxon>
        <taxon>Pseudaquabacterium</taxon>
    </lineage>
</organism>
<dbReference type="AlphaFoldDB" id="A0A480AUT7"/>
<dbReference type="EMBL" id="BJCL01000016">
    <property type="protein sequence ID" value="GCL65449.1"/>
    <property type="molecule type" value="Genomic_DNA"/>
</dbReference>
<dbReference type="InterPro" id="IPR011990">
    <property type="entry name" value="TPR-like_helical_dom_sf"/>
</dbReference>
<dbReference type="Gene3D" id="1.25.40.10">
    <property type="entry name" value="Tetratricopeptide repeat domain"/>
    <property type="match status" value="1"/>
</dbReference>
<keyword evidence="2" id="KW-0067">ATP-binding</keyword>
<dbReference type="InterPro" id="IPR027417">
    <property type="entry name" value="P-loop_NTPase"/>
</dbReference>
<accession>A0A480AUT7</accession>
<comment type="caution">
    <text evidence="4">The sequence shown here is derived from an EMBL/GenBank/DDBJ whole genome shotgun (WGS) entry which is preliminary data.</text>
</comment>
<protein>
    <recommendedName>
        <fullName evidence="3">Orc1-like AAA ATPase domain-containing protein</fullName>
    </recommendedName>
</protein>
<proteinExistence type="predicted"/>
<dbReference type="Pfam" id="PF13191">
    <property type="entry name" value="AAA_16"/>
    <property type="match status" value="1"/>
</dbReference>
<keyword evidence="1" id="KW-0547">Nucleotide-binding</keyword>
<dbReference type="GO" id="GO:0004016">
    <property type="term" value="F:adenylate cyclase activity"/>
    <property type="evidence" value="ECO:0007669"/>
    <property type="project" value="TreeGrafter"/>
</dbReference>
<dbReference type="Gene3D" id="1.10.10.10">
    <property type="entry name" value="Winged helix-like DNA-binding domain superfamily/Winged helix DNA-binding domain"/>
    <property type="match status" value="1"/>
</dbReference>
<evidence type="ECO:0000256" key="1">
    <source>
        <dbReference type="ARBA" id="ARBA00022741"/>
    </source>
</evidence>